<accession>A0A1E3IRV6</accession>
<dbReference type="KEGG" id="cdep:91086430"/>
<dbReference type="Proteomes" id="UP000094043">
    <property type="component" value="Chromosome 2"/>
</dbReference>
<name>A0A1E3IRV6_9TREE</name>
<evidence type="ECO:0000313" key="2">
    <source>
        <dbReference type="EMBL" id="WVN87042.1"/>
    </source>
</evidence>
<keyword evidence="3" id="KW-1185">Reference proteome</keyword>
<dbReference type="Pfam" id="PF04979">
    <property type="entry name" value="IPP-2"/>
    <property type="match status" value="1"/>
</dbReference>
<dbReference type="EMBL" id="CP143785">
    <property type="protein sequence ID" value="WVN87042.1"/>
    <property type="molecule type" value="Genomic_DNA"/>
</dbReference>
<dbReference type="PANTHER" id="PTHR12398">
    <property type="entry name" value="PROTEIN PHOSPHATASE INHIBITOR"/>
    <property type="match status" value="1"/>
</dbReference>
<feature type="compositionally biased region" description="Low complexity" evidence="1">
    <location>
        <begin position="159"/>
        <end position="179"/>
    </location>
</feature>
<dbReference type="OrthoDB" id="551302at2759"/>
<dbReference type="AlphaFoldDB" id="A0A1E3IRV6"/>
<feature type="compositionally biased region" description="Low complexity" evidence="1">
    <location>
        <begin position="188"/>
        <end position="198"/>
    </location>
</feature>
<gene>
    <name evidence="2" type="ORF">L203_102218</name>
</gene>
<reference evidence="2" key="1">
    <citation type="submission" date="2016-06" db="EMBL/GenBank/DDBJ databases">
        <authorList>
            <person name="Cuomo C."/>
            <person name="Litvintseva A."/>
            <person name="Heitman J."/>
            <person name="Chen Y."/>
            <person name="Sun S."/>
            <person name="Springer D."/>
            <person name="Dromer F."/>
            <person name="Young S."/>
            <person name="Zeng Q."/>
            <person name="Chapman S."/>
            <person name="Gujja S."/>
            <person name="Saif S."/>
            <person name="Birren B."/>
        </authorList>
    </citation>
    <scope>NUCLEOTIDE SEQUENCE</scope>
    <source>
        <strain evidence="2">CBS 7841</strain>
    </source>
</reference>
<dbReference type="Gene3D" id="6.10.250.1050">
    <property type="match status" value="1"/>
</dbReference>
<proteinExistence type="predicted"/>
<protein>
    <submittedName>
        <fullName evidence="2">Uncharacterized protein</fullName>
    </submittedName>
</protein>
<feature type="region of interest" description="Disordered" evidence="1">
    <location>
        <begin position="159"/>
        <end position="200"/>
    </location>
</feature>
<feature type="compositionally biased region" description="Low complexity" evidence="1">
    <location>
        <begin position="124"/>
        <end position="136"/>
    </location>
</feature>
<feature type="compositionally biased region" description="Basic and acidic residues" evidence="1">
    <location>
        <begin position="240"/>
        <end position="251"/>
    </location>
</feature>
<sequence length="286" mass="31499">MPTQQHPTHIDIPRNSDIPTVAPDDLVITPDNPDFVPSAARRPPARGILKNKIVRSDDIDGDAEPRGEHLQWDEANIALTEIQKDSLMKIDEPKTPFVRYDPVKDRILPNDVDVPGFDLEGEGPRSPTTPISPRSSMATSPEQAQTVLQHNTLLNSQHSVSKFLRRSSSTSSSRSASFSLPTKDHPVRPGSSSPRSPRTNAHLLGKAQQIGVGATAANTLANSGTRDEVFDDSDGEMDEEARARHKEFEKKRNSHYSKEAAFAMQKAKELLQKDEDEVNGNMDVDA</sequence>
<reference evidence="2" key="2">
    <citation type="journal article" date="2022" name="Elife">
        <title>Obligate sexual reproduction of a homothallic fungus closely related to the Cryptococcus pathogenic species complex.</title>
        <authorList>
            <person name="Passer A.R."/>
            <person name="Clancey S.A."/>
            <person name="Shea T."/>
            <person name="David-Palma M."/>
            <person name="Averette A.F."/>
            <person name="Boekhout T."/>
            <person name="Porcel B.M."/>
            <person name="Nowrousian M."/>
            <person name="Cuomo C.A."/>
            <person name="Sun S."/>
            <person name="Heitman J."/>
            <person name="Coelho M.A."/>
        </authorList>
    </citation>
    <scope>NUCLEOTIDE SEQUENCE</scope>
    <source>
        <strain evidence="2">CBS 7841</strain>
    </source>
</reference>
<dbReference type="VEuPathDB" id="FungiDB:L203_01473"/>
<dbReference type="GO" id="GO:0004864">
    <property type="term" value="F:protein phosphatase inhibitor activity"/>
    <property type="evidence" value="ECO:0007669"/>
    <property type="project" value="InterPro"/>
</dbReference>
<feature type="region of interest" description="Disordered" evidence="1">
    <location>
        <begin position="109"/>
        <end position="144"/>
    </location>
</feature>
<dbReference type="InterPro" id="IPR007062">
    <property type="entry name" value="PPI-2"/>
</dbReference>
<reference evidence="2" key="3">
    <citation type="submission" date="2024-01" db="EMBL/GenBank/DDBJ databases">
        <authorList>
            <person name="Coelho M.A."/>
            <person name="David-Palma M."/>
            <person name="Shea T."/>
            <person name="Sun S."/>
            <person name="Cuomo C.A."/>
            <person name="Heitman J."/>
        </authorList>
    </citation>
    <scope>NUCLEOTIDE SEQUENCE</scope>
    <source>
        <strain evidence="2">CBS 7841</strain>
    </source>
</reference>
<dbReference type="GO" id="GO:0009966">
    <property type="term" value="P:regulation of signal transduction"/>
    <property type="evidence" value="ECO:0007669"/>
    <property type="project" value="InterPro"/>
</dbReference>
<dbReference type="PANTHER" id="PTHR12398:SF20">
    <property type="entry name" value="PROTEIN PHOSPHATASE 1 REGULATORY INHIBITOR SUBUNIT 2"/>
    <property type="match status" value="1"/>
</dbReference>
<organism evidence="2 3">
    <name type="scientific">Cryptococcus depauperatus CBS 7841</name>
    <dbReference type="NCBI Taxonomy" id="1295531"/>
    <lineage>
        <taxon>Eukaryota</taxon>
        <taxon>Fungi</taxon>
        <taxon>Dikarya</taxon>
        <taxon>Basidiomycota</taxon>
        <taxon>Agaricomycotina</taxon>
        <taxon>Tremellomycetes</taxon>
        <taxon>Tremellales</taxon>
        <taxon>Cryptococcaceae</taxon>
        <taxon>Cryptococcus</taxon>
    </lineage>
</organism>
<evidence type="ECO:0000313" key="3">
    <source>
        <dbReference type="Proteomes" id="UP000094043"/>
    </source>
</evidence>
<evidence type="ECO:0000256" key="1">
    <source>
        <dbReference type="SAM" id="MobiDB-lite"/>
    </source>
</evidence>
<feature type="region of interest" description="Disordered" evidence="1">
    <location>
        <begin position="217"/>
        <end position="252"/>
    </location>
</feature>
<dbReference type="GeneID" id="91086430"/>
<dbReference type="RefSeq" id="XP_066067742.1">
    <property type="nucleotide sequence ID" value="XM_066211645.1"/>
</dbReference>
<feature type="region of interest" description="Disordered" evidence="1">
    <location>
        <begin position="1"/>
        <end position="20"/>
    </location>
</feature>
<feature type="compositionally biased region" description="Acidic residues" evidence="1">
    <location>
        <begin position="229"/>
        <end position="239"/>
    </location>
</feature>